<evidence type="ECO:0000259" key="3">
    <source>
        <dbReference type="PROSITE" id="PS51736"/>
    </source>
</evidence>
<keyword evidence="5" id="KW-1185">Reference proteome</keyword>
<dbReference type="SMART" id="SM00857">
    <property type="entry name" value="Resolvase"/>
    <property type="match status" value="1"/>
</dbReference>
<dbReference type="InterPro" id="IPR036162">
    <property type="entry name" value="Resolvase-like_N_sf"/>
</dbReference>
<keyword evidence="2" id="KW-0233">DNA recombination</keyword>
<dbReference type="Gene3D" id="3.40.50.1390">
    <property type="entry name" value="Resolvase, N-terminal catalytic domain"/>
    <property type="match status" value="1"/>
</dbReference>
<dbReference type="CDD" id="cd00338">
    <property type="entry name" value="Ser_Recombinase"/>
    <property type="match status" value="1"/>
</dbReference>
<evidence type="ECO:0000313" key="4">
    <source>
        <dbReference type="EMBL" id="GEM49618.1"/>
    </source>
</evidence>
<evidence type="ECO:0000256" key="2">
    <source>
        <dbReference type="ARBA" id="ARBA00023172"/>
    </source>
</evidence>
<dbReference type="EMBL" id="BJXB01000039">
    <property type="protein sequence ID" value="GEM49618.1"/>
    <property type="molecule type" value="Genomic_DNA"/>
</dbReference>
<reference evidence="4 5" key="1">
    <citation type="submission" date="2019-07" db="EMBL/GenBank/DDBJ databases">
        <title>Whole genome shotgun sequence of Deinococcus cellulosilyticus NBRC 106333.</title>
        <authorList>
            <person name="Hosoyama A."/>
            <person name="Uohara A."/>
            <person name="Ohji S."/>
            <person name="Ichikawa N."/>
        </authorList>
    </citation>
    <scope>NUCLEOTIDE SEQUENCE [LARGE SCALE GENOMIC DNA]</scope>
    <source>
        <strain evidence="4 5">NBRC 106333</strain>
    </source>
</reference>
<dbReference type="AlphaFoldDB" id="A0A511NAT7"/>
<dbReference type="Pfam" id="PF00239">
    <property type="entry name" value="Resolvase"/>
    <property type="match status" value="1"/>
</dbReference>
<dbReference type="GO" id="GO:0003677">
    <property type="term" value="F:DNA binding"/>
    <property type="evidence" value="ECO:0007669"/>
    <property type="project" value="UniProtKB-KW"/>
</dbReference>
<dbReference type="PANTHER" id="PTHR30461:SF2">
    <property type="entry name" value="SERINE RECOMBINASE PINE-RELATED"/>
    <property type="match status" value="1"/>
</dbReference>
<dbReference type="InterPro" id="IPR006119">
    <property type="entry name" value="Resolv_N"/>
</dbReference>
<dbReference type="Proteomes" id="UP000321306">
    <property type="component" value="Unassembled WGS sequence"/>
</dbReference>
<proteinExistence type="predicted"/>
<dbReference type="PANTHER" id="PTHR30461">
    <property type="entry name" value="DNA-INVERTASE FROM LAMBDOID PROPHAGE"/>
    <property type="match status" value="1"/>
</dbReference>
<dbReference type="OrthoDB" id="2290206at2"/>
<sequence length="223" mass="25221">MKAIAYYRISRKKESGIYLGMEAQRSSVESYARVHQLQVIQDFEEVETGTGKRHRPQLQAALKKAQQEGAVLLIAKLDRLARNVRFIAELLESKVRFVAVDMPEVDNLTIHILAAVAEKEAKLISTRTRDALATARAKGTRLGKPENLTHEAQLKGAAARRDEASMRKKKIAGYVRFLRDSGMTFKQIQQRLTEEGNTRADGKPYSVMFIHRAYRFALEHTGP</sequence>
<dbReference type="InterPro" id="IPR050639">
    <property type="entry name" value="SSR_resolvase"/>
</dbReference>
<name>A0A511NAT7_DEIC1</name>
<dbReference type="GO" id="GO:0000150">
    <property type="term" value="F:DNA strand exchange activity"/>
    <property type="evidence" value="ECO:0007669"/>
    <property type="project" value="InterPro"/>
</dbReference>
<protein>
    <submittedName>
        <fullName evidence="4">Resolvase</fullName>
    </submittedName>
</protein>
<gene>
    <name evidence="4" type="ORF">DC3_52530</name>
</gene>
<organism evidence="4 5">
    <name type="scientific">Deinococcus cellulosilyticus (strain DSM 18568 / NBRC 106333 / KACC 11606 / 5516J-15)</name>
    <dbReference type="NCBI Taxonomy" id="1223518"/>
    <lineage>
        <taxon>Bacteria</taxon>
        <taxon>Thermotogati</taxon>
        <taxon>Deinococcota</taxon>
        <taxon>Deinococci</taxon>
        <taxon>Deinococcales</taxon>
        <taxon>Deinococcaceae</taxon>
        <taxon>Deinococcus</taxon>
    </lineage>
</organism>
<feature type="domain" description="Resolvase/invertase-type recombinase catalytic" evidence="3">
    <location>
        <begin position="2"/>
        <end position="139"/>
    </location>
</feature>
<accession>A0A511NAT7</accession>
<evidence type="ECO:0000313" key="5">
    <source>
        <dbReference type="Proteomes" id="UP000321306"/>
    </source>
</evidence>
<dbReference type="SUPFAM" id="SSF53041">
    <property type="entry name" value="Resolvase-like"/>
    <property type="match status" value="1"/>
</dbReference>
<comment type="caution">
    <text evidence="4">The sequence shown here is derived from an EMBL/GenBank/DDBJ whole genome shotgun (WGS) entry which is preliminary data.</text>
</comment>
<dbReference type="RefSeq" id="WP_146890496.1">
    <property type="nucleotide sequence ID" value="NZ_BJXB01000039.1"/>
</dbReference>
<keyword evidence="1" id="KW-0238">DNA-binding</keyword>
<dbReference type="PROSITE" id="PS51736">
    <property type="entry name" value="RECOMBINASES_3"/>
    <property type="match status" value="1"/>
</dbReference>
<evidence type="ECO:0000256" key="1">
    <source>
        <dbReference type="ARBA" id="ARBA00023125"/>
    </source>
</evidence>